<evidence type="ECO:0000256" key="3">
    <source>
        <dbReference type="SAM" id="Phobius"/>
    </source>
</evidence>
<evidence type="ECO:0000313" key="5">
    <source>
        <dbReference type="EMBL" id="ORJ20383.1"/>
    </source>
</evidence>
<gene>
    <name evidence="5" type="ORF">BS639_15545</name>
    <name evidence="4" type="ORF">ITX54_13360</name>
</gene>
<dbReference type="AlphaFoldDB" id="A0AA40X2V1"/>
<dbReference type="InterPro" id="IPR036259">
    <property type="entry name" value="MFS_trans_sf"/>
</dbReference>
<evidence type="ECO:0000313" key="6">
    <source>
        <dbReference type="Proteomes" id="UP000192722"/>
    </source>
</evidence>
<keyword evidence="3" id="KW-1133">Transmembrane helix</keyword>
<organism evidence="4 7">
    <name type="scientific">Rouxiella silvae</name>
    <dbReference type="NCBI Taxonomy" id="1646373"/>
    <lineage>
        <taxon>Bacteria</taxon>
        <taxon>Pseudomonadati</taxon>
        <taxon>Pseudomonadota</taxon>
        <taxon>Gammaproteobacteria</taxon>
        <taxon>Enterobacterales</taxon>
        <taxon>Yersiniaceae</taxon>
        <taxon>Rouxiella</taxon>
    </lineage>
</organism>
<dbReference type="Proteomes" id="UP000705283">
    <property type="component" value="Unassembled WGS sequence"/>
</dbReference>
<keyword evidence="3" id="KW-0472">Membrane</keyword>
<protein>
    <recommendedName>
        <fullName evidence="8">PhnA-like protein</fullName>
    </recommendedName>
</protein>
<keyword evidence="6" id="KW-1185">Reference proteome</keyword>
<reference evidence="4" key="4">
    <citation type="submission" date="2022-09" db="EMBL/GenBank/DDBJ databases">
        <title>Rouxiella aceris sp. nov., isolated from tree sap and emended description of the genus Rhouxiella.</title>
        <authorList>
            <person name="Kim I.S."/>
        </authorList>
    </citation>
    <scope>NUCLEOTIDE SEQUENCE</scope>
    <source>
        <strain evidence="4">SAP-2</strain>
    </source>
</reference>
<reference evidence="5 6" key="2">
    <citation type="journal article" date="2017" name="Int. J. Syst. Evol. Microbiol.">
        <title>Rouxiella badensis sp. nov. and Rouxiella silvae sp. nov. isolated from peat bog soil in Germany and emendation of the genus description.</title>
        <authorList>
            <person name="Le Fleche-Mateos A."/>
            <person name="Kugler J.H."/>
            <person name="Hansen S.H."/>
            <person name="Syldatk C."/>
            <person name="Hausmann R."/>
            <person name="Lomprez F."/>
            <person name="Vandenbogaert M."/>
            <person name="Manuguerra J.C."/>
            <person name="Grimont P.A."/>
        </authorList>
    </citation>
    <scope>NUCLEOTIDE SEQUENCE [LARGE SCALE GENOMIC DNA]</scope>
    <source>
        <strain evidence="5 6">213</strain>
    </source>
</reference>
<feature type="transmembrane region" description="Helical" evidence="3">
    <location>
        <begin position="107"/>
        <end position="125"/>
    </location>
</feature>
<reference evidence="5" key="1">
    <citation type="submission" date="2016-12" db="EMBL/GenBank/DDBJ databases">
        <authorList>
            <person name="Le Fleche-Mateos A."/>
        </authorList>
    </citation>
    <scope>NUCLEOTIDE SEQUENCE</scope>
    <source>
        <strain evidence="5">213</strain>
    </source>
</reference>
<evidence type="ECO:0000256" key="2">
    <source>
        <dbReference type="SAM" id="MobiDB-lite"/>
    </source>
</evidence>
<dbReference type="RefSeq" id="WP_084983556.1">
    <property type="nucleotide sequence ID" value="NZ_CBCSCF010000003.1"/>
</dbReference>
<feature type="region of interest" description="Disordered" evidence="2">
    <location>
        <begin position="182"/>
        <end position="219"/>
    </location>
</feature>
<keyword evidence="3" id="KW-0812">Transmembrane</keyword>
<evidence type="ECO:0000313" key="7">
    <source>
        <dbReference type="Proteomes" id="UP000705283"/>
    </source>
</evidence>
<evidence type="ECO:0008006" key="8">
    <source>
        <dbReference type="Google" id="ProtNLM"/>
    </source>
</evidence>
<evidence type="ECO:0000313" key="4">
    <source>
        <dbReference type="EMBL" id="MBF6637646.1"/>
    </source>
</evidence>
<reference evidence="4" key="3">
    <citation type="submission" date="2020-11" db="EMBL/GenBank/DDBJ databases">
        <authorList>
            <person name="Lee S.D."/>
        </authorList>
    </citation>
    <scope>NUCLEOTIDE SEQUENCE</scope>
    <source>
        <strain evidence="4">SAP-2</strain>
    </source>
</reference>
<feature type="coiled-coil region" evidence="1">
    <location>
        <begin position="155"/>
        <end position="182"/>
    </location>
</feature>
<proteinExistence type="predicted"/>
<feature type="transmembrane region" description="Helical" evidence="3">
    <location>
        <begin position="33"/>
        <end position="55"/>
    </location>
</feature>
<dbReference type="SUPFAM" id="SSF103473">
    <property type="entry name" value="MFS general substrate transporter"/>
    <property type="match status" value="1"/>
</dbReference>
<name>A0AA40X2V1_9GAMM</name>
<comment type="caution">
    <text evidence="4">The sequence shown here is derived from an EMBL/GenBank/DDBJ whole genome shotgun (WGS) entry which is preliminary data.</text>
</comment>
<feature type="coiled-coil region" evidence="1">
    <location>
        <begin position="262"/>
        <end position="293"/>
    </location>
</feature>
<feature type="compositionally biased region" description="Low complexity" evidence="2">
    <location>
        <begin position="197"/>
        <end position="217"/>
    </location>
</feature>
<dbReference type="Proteomes" id="UP000192722">
    <property type="component" value="Unassembled WGS sequence"/>
</dbReference>
<feature type="transmembrane region" description="Helical" evidence="3">
    <location>
        <begin position="75"/>
        <end position="95"/>
    </location>
</feature>
<sequence>MTHHEPTLYPSPDGVSADAYRTHLLKRISWGPVFAGVILAIVTYMLLSMLGTAIGASTVDPLQESNPLNGLGTGALIWMLANVLISYAVGGYVAGRLASREGAFHGVLSWGVVTLISAYIVAMLFSSAIGGAMNVAGEGLKAVGSGIASAVPQAGGMVKNQLQQANINLDDLQNELTTTLRQTGKPELQPENLQRQAQGEANKAEAAAQSGSSQAPDQDLKQWLSGVIERGDSTLQAADRDALKNIIKARTGKTDQEADQIVDKAQQAYAQAYQKFQQLKADAEQKAREVADKAAAQLSKASWFAFVLLVIGGVVAGFAGELGLRTQTHRVIYTDSTVADRNLKR</sequence>
<accession>A0AA40X2V1</accession>
<dbReference type="EMBL" id="MRWD01000037">
    <property type="protein sequence ID" value="ORJ20383.1"/>
    <property type="molecule type" value="Genomic_DNA"/>
</dbReference>
<keyword evidence="1" id="KW-0175">Coiled coil</keyword>
<dbReference type="EMBL" id="JADMKS010000005">
    <property type="protein sequence ID" value="MBF6637646.1"/>
    <property type="molecule type" value="Genomic_DNA"/>
</dbReference>
<evidence type="ECO:0000256" key="1">
    <source>
        <dbReference type="SAM" id="Coils"/>
    </source>
</evidence>
<feature type="transmembrane region" description="Helical" evidence="3">
    <location>
        <begin position="303"/>
        <end position="324"/>
    </location>
</feature>